<dbReference type="SMART" id="SM00332">
    <property type="entry name" value="PP2Cc"/>
    <property type="match status" value="1"/>
</dbReference>
<comment type="caution">
    <text evidence="3">The sequence shown here is derived from an EMBL/GenBank/DDBJ whole genome shotgun (WGS) entry which is preliminary data.</text>
</comment>
<organism evidence="3 4">
    <name type="scientific">Vibrio tasmaniensis</name>
    <dbReference type="NCBI Taxonomy" id="212663"/>
    <lineage>
        <taxon>Bacteria</taxon>
        <taxon>Pseudomonadati</taxon>
        <taxon>Pseudomonadota</taxon>
        <taxon>Gammaproteobacteria</taxon>
        <taxon>Vibrionales</taxon>
        <taxon>Vibrionaceae</taxon>
        <taxon>Vibrio</taxon>
    </lineage>
</organism>
<feature type="region of interest" description="Disordered" evidence="1">
    <location>
        <begin position="340"/>
        <end position="360"/>
    </location>
</feature>
<sequence length="374" mass="41136">MQDILTKRLNRPVNGNRSSVVHEVGATLATTVGLIRTENEDRAISARFYSSKMERYIYFYILSDGMGGMVNGGLAATHTVSMFLSSIIPLIESGIEIDQAIQQSVFSAHQIVSESTNGKGGATLSAIVSHEPGEFFTVNVGDSRIYQCTTSNSIFQITEDDDVKSFLEKLNGIELNSLITKRNGLTKYIGMEGELEVTVESCSALCDLLVISDGISQIGEANLVGLYENKTTDSEFVQRCIHLSNWLGGHDNATAIYASLANLTYHPETTEVTHNCLEVWDCHGYIIIPLAQLPSKGRHPKEKTKKVRKKTAAKKIIKSDKEDSRNDYNLEINQKSLFSSDDVGEISPDNNSVFDEGAGLDLAKIEDNKNNLDK</sequence>
<name>A0AB38NJK1_9VIBR</name>
<protein>
    <submittedName>
        <fullName evidence="3">Serine/threonine-protein phosphatase</fullName>
    </submittedName>
</protein>
<dbReference type="Proteomes" id="UP000308018">
    <property type="component" value="Unassembled WGS sequence"/>
</dbReference>
<evidence type="ECO:0000313" key="3">
    <source>
        <dbReference type="EMBL" id="TKG28460.1"/>
    </source>
</evidence>
<dbReference type="InterPro" id="IPR001932">
    <property type="entry name" value="PPM-type_phosphatase-like_dom"/>
</dbReference>
<proteinExistence type="predicted"/>
<gene>
    <name evidence="3" type="ORF">FC057_21685</name>
</gene>
<dbReference type="PROSITE" id="PS51746">
    <property type="entry name" value="PPM_2"/>
    <property type="match status" value="1"/>
</dbReference>
<dbReference type="InterPro" id="IPR036457">
    <property type="entry name" value="PPM-type-like_dom_sf"/>
</dbReference>
<dbReference type="EMBL" id="SYVV01000040">
    <property type="protein sequence ID" value="TKG28460.1"/>
    <property type="molecule type" value="Genomic_DNA"/>
</dbReference>
<feature type="domain" description="PPM-type phosphatase" evidence="2">
    <location>
        <begin position="25"/>
        <end position="260"/>
    </location>
</feature>
<reference evidence="3 4" key="1">
    <citation type="submission" date="2019-04" db="EMBL/GenBank/DDBJ databases">
        <title>A reverse ecology approach based on a biological definition of microbial populations.</title>
        <authorList>
            <person name="Arevalo P."/>
            <person name="Vaninsberghe D."/>
            <person name="Elsherbini J."/>
            <person name="Gore J."/>
            <person name="Polz M."/>
        </authorList>
    </citation>
    <scope>NUCLEOTIDE SEQUENCE [LARGE SCALE GENOMIC DNA]</scope>
    <source>
        <strain evidence="3 4">10N.222.45.A8</strain>
    </source>
</reference>
<dbReference type="Gene3D" id="3.60.40.10">
    <property type="entry name" value="PPM-type phosphatase domain"/>
    <property type="match status" value="1"/>
</dbReference>
<dbReference type="AlphaFoldDB" id="A0AB38NJK1"/>
<evidence type="ECO:0000259" key="2">
    <source>
        <dbReference type="PROSITE" id="PS51746"/>
    </source>
</evidence>
<dbReference type="SUPFAM" id="SSF81606">
    <property type="entry name" value="PP2C-like"/>
    <property type="match status" value="1"/>
</dbReference>
<feature type="region of interest" description="Disordered" evidence="1">
    <location>
        <begin position="297"/>
        <end position="324"/>
    </location>
</feature>
<evidence type="ECO:0000256" key="1">
    <source>
        <dbReference type="SAM" id="MobiDB-lite"/>
    </source>
</evidence>
<dbReference type="RefSeq" id="WP_133151968.1">
    <property type="nucleotide sequence ID" value="NZ_MDBP01000042.1"/>
</dbReference>
<evidence type="ECO:0000313" key="4">
    <source>
        <dbReference type="Proteomes" id="UP000308018"/>
    </source>
</evidence>
<dbReference type="Pfam" id="PF13672">
    <property type="entry name" value="PP2C_2"/>
    <property type="match status" value="1"/>
</dbReference>
<feature type="compositionally biased region" description="Basic residues" evidence="1">
    <location>
        <begin position="297"/>
        <end position="316"/>
    </location>
</feature>
<accession>A0AB38NJK1</accession>